<dbReference type="InterPro" id="IPR006311">
    <property type="entry name" value="TAT_signal"/>
</dbReference>
<reference evidence="8" key="1">
    <citation type="submission" date="2019-08" db="EMBL/GenBank/DDBJ databases">
        <title>Arthrobacter sp. nov., isolated from plateau pika and Tibetan wild ass.</title>
        <authorList>
            <person name="Ge Y."/>
        </authorList>
    </citation>
    <scope>NUCLEOTIDE SEQUENCE [LARGE SCALE GENOMIC DNA]</scope>
    <source>
        <strain evidence="8">HF-4214</strain>
    </source>
</reference>
<evidence type="ECO:0000256" key="2">
    <source>
        <dbReference type="ARBA" id="ARBA00022630"/>
    </source>
</evidence>
<dbReference type="InterPro" id="IPR036188">
    <property type="entry name" value="FAD/NAD-bd_sf"/>
</dbReference>
<evidence type="ECO:0000259" key="6">
    <source>
        <dbReference type="Pfam" id="PF00890"/>
    </source>
</evidence>
<keyword evidence="2" id="KW-0285">Flavoprotein</keyword>
<comment type="cofactor">
    <cofactor evidence="1">
        <name>FAD</name>
        <dbReference type="ChEBI" id="CHEBI:57692"/>
    </cofactor>
</comment>
<feature type="domain" description="FAD-dependent oxidoreductase 2 FAD-binding" evidence="6">
    <location>
        <begin position="115"/>
        <end position="595"/>
    </location>
</feature>
<evidence type="ECO:0000313" key="7">
    <source>
        <dbReference type="EMBL" id="MRX81850.1"/>
    </source>
</evidence>
<feature type="region of interest" description="Disordered" evidence="5">
    <location>
        <begin position="46"/>
        <end position="69"/>
    </location>
</feature>
<dbReference type="Gene3D" id="3.90.700.10">
    <property type="entry name" value="Succinate dehydrogenase/fumarate reductase flavoprotein, catalytic domain"/>
    <property type="match status" value="1"/>
</dbReference>
<dbReference type="GO" id="GO:0008202">
    <property type="term" value="P:steroid metabolic process"/>
    <property type="evidence" value="ECO:0007669"/>
    <property type="project" value="UniProtKB-ARBA"/>
</dbReference>
<gene>
    <name evidence="7" type="ORF">GJG86_05020</name>
</gene>
<evidence type="ECO:0000256" key="3">
    <source>
        <dbReference type="ARBA" id="ARBA00022827"/>
    </source>
</evidence>
<dbReference type="AlphaFoldDB" id="A0A6N7RLY3"/>
<evidence type="ECO:0000313" key="8">
    <source>
        <dbReference type="Proteomes" id="UP000438093"/>
    </source>
</evidence>
<accession>A0A6N7RLY3</accession>
<dbReference type="PANTHER" id="PTHR43400:SF10">
    <property type="entry name" value="3-OXOSTEROID 1-DEHYDROGENASE"/>
    <property type="match status" value="1"/>
</dbReference>
<dbReference type="InterPro" id="IPR050315">
    <property type="entry name" value="FAD-oxidoreductase_2"/>
</dbReference>
<dbReference type="PRINTS" id="PR00469">
    <property type="entry name" value="PNDRDTASEII"/>
</dbReference>
<keyword evidence="8" id="KW-1185">Reference proteome</keyword>
<dbReference type="PANTHER" id="PTHR43400">
    <property type="entry name" value="FUMARATE REDUCTASE"/>
    <property type="match status" value="1"/>
</dbReference>
<name>A0A6N7RLY3_9ACTN</name>
<dbReference type="InterPro" id="IPR027477">
    <property type="entry name" value="Succ_DH/fumarate_Rdtase_cat_sf"/>
</dbReference>
<dbReference type="SUPFAM" id="SSF51905">
    <property type="entry name" value="FAD/NAD(P)-binding domain"/>
    <property type="match status" value="1"/>
</dbReference>
<evidence type="ECO:0000256" key="1">
    <source>
        <dbReference type="ARBA" id="ARBA00001974"/>
    </source>
</evidence>
<organism evidence="7 8">
    <name type="scientific">Eggerthella guodeyinii</name>
    <dbReference type="NCBI Taxonomy" id="2690837"/>
    <lineage>
        <taxon>Bacteria</taxon>
        <taxon>Bacillati</taxon>
        <taxon>Actinomycetota</taxon>
        <taxon>Coriobacteriia</taxon>
        <taxon>Eggerthellales</taxon>
        <taxon>Eggerthellaceae</taxon>
        <taxon>Eggerthella</taxon>
    </lineage>
</organism>
<keyword evidence="3" id="KW-0274">FAD</keyword>
<dbReference type="EMBL" id="VTFY01000002">
    <property type="protein sequence ID" value="MRX81850.1"/>
    <property type="molecule type" value="Genomic_DNA"/>
</dbReference>
<dbReference type="Pfam" id="PF00890">
    <property type="entry name" value="FAD_binding_2"/>
    <property type="match status" value="1"/>
</dbReference>
<dbReference type="InterPro" id="IPR003953">
    <property type="entry name" value="FAD-dep_OxRdtase_2_FAD-bd"/>
</dbReference>
<comment type="caution">
    <text evidence="7">The sequence shown here is derived from an EMBL/GenBank/DDBJ whole genome shotgun (WGS) entry which is preliminary data.</text>
</comment>
<dbReference type="SUPFAM" id="SSF56425">
    <property type="entry name" value="Succinate dehydrogenase/fumarate reductase flavoprotein, catalytic domain"/>
    <property type="match status" value="1"/>
</dbReference>
<sequence length="619" mass="66161">MTVRKEAWKPISIWHYSAIASTHAPSSLPLPRGRLVRWAHRDRAGGSCLDQTEQKEEGMSTRESKRNQGISRRSFLMGGTLAAASVAAAGLVGCSGGGSAGPNGNLPESWDVEADVVVVGLGAAGLSAAIAAKNAGVEHVLCLEVAPEELSGGTTRVSGDMLMIPEDVESAITYQTELNAGYKVPEDWMRTWAEGVCGNMEWLTDELGYDLQPATAAAPEFPGIPGGDKVKTYYVDGICGMSSLWIPLRDTAEELGIEVMYEMRATELIYHYETKEVYGLVAGDKYVKAKKGVVLACGGFAANPEMMSNYGVSLGCANSLVCGSPYNVGDGVKMAQQIGADLWHMNSYAAASTCVRAVSPDSTICNIPYPIGYDYIYVDGEGKRFMYEETRGLARHGKIKERGVWPLMVVPDKSHLILGAGAGSKDILGAITYMAWSVIMETGKTTNQELIDAGIMVKANTVEELAKKIDQPVEVLKNTIETYNQHCAEGKDPDFGRGEAVHDDYFFNASDASTAYGEGETSSDDTVIIKPFDLVPLEPPFYAIEIGLGMLNTQGGAKRNGACEVLDLKGDPIPRLYSAGEFGTIYGYMYNGGGNISEAVASGRVAGQGCAALDAWDAK</sequence>
<dbReference type="PROSITE" id="PS51318">
    <property type="entry name" value="TAT"/>
    <property type="match status" value="1"/>
</dbReference>
<protein>
    <submittedName>
        <fullName evidence="7">FAD-binding protein</fullName>
    </submittedName>
</protein>
<evidence type="ECO:0000256" key="5">
    <source>
        <dbReference type="SAM" id="MobiDB-lite"/>
    </source>
</evidence>
<dbReference type="GO" id="GO:0033765">
    <property type="term" value="F:steroid dehydrogenase activity, acting on the CH-CH group of donors"/>
    <property type="evidence" value="ECO:0007669"/>
    <property type="project" value="UniProtKB-ARBA"/>
</dbReference>
<keyword evidence="4" id="KW-0560">Oxidoreductase</keyword>
<proteinExistence type="predicted"/>
<dbReference type="Proteomes" id="UP000438093">
    <property type="component" value="Unassembled WGS sequence"/>
</dbReference>
<dbReference type="Gene3D" id="3.50.50.60">
    <property type="entry name" value="FAD/NAD(P)-binding domain"/>
    <property type="match status" value="1"/>
</dbReference>
<evidence type="ECO:0000256" key="4">
    <source>
        <dbReference type="ARBA" id="ARBA00023002"/>
    </source>
</evidence>
<feature type="compositionally biased region" description="Basic and acidic residues" evidence="5">
    <location>
        <begin position="52"/>
        <end position="66"/>
    </location>
</feature>